<evidence type="ECO:0000313" key="3">
    <source>
        <dbReference type="Proteomes" id="UP000691718"/>
    </source>
</evidence>
<sequence>MENSNDLDENFIDISLDDLRDIELLEASIFDEIARKNYLSENKESEIEDYNIYPSKKRKRLFLVHLRVKVMTWKNL</sequence>
<proteinExistence type="predicted"/>
<dbReference type="Proteomes" id="UP000691718">
    <property type="component" value="Unassembled WGS sequence"/>
</dbReference>
<accession>A0A8S3YFV1</accession>
<dbReference type="AlphaFoldDB" id="A0A8S3YFV1"/>
<dbReference type="EMBL" id="CAJQZP010001686">
    <property type="protein sequence ID" value="CAG5058848.1"/>
    <property type="molecule type" value="Genomic_DNA"/>
</dbReference>
<comment type="caution">
    <text evidence="2">The sequence shown here is derived from an EMBL/GenBank/DDBJ whole genome shotgun (WGS) entry which is preliminary data.</text>
</comment>
<dbReference type="OrthoDB" id="5876240at2759"/>
<gene>
    <name evidence="1" type="ORF">PAPOLLO_LOCUS16361</name>
    <name evidence="2" type="ORF">PAPOLLO_LOCUS27753</name>
</gene>
<reference evidence="2" key="1">
    <citation type="submission" date="2021-04" db="EMBL/GenBank/DDBJ databases">
        <authorList>
            <person name="Tunstrom K."/>
        </authorList>
    </citation>
    <scope>NUCLEOTIDE SEQUENCE</scope>
</reference>
<evidence type="ECO:0000313" key="2">
    <source>
        <dbReference type="EMBL" id="CAG5058848.1"/>
    </source>
</evidence>
<protein>
    <submittedName>
        <fullName evidence="2">(apollo) hypothetical protein</fullName>
    </submittedName>
</protein>
<evidence type="ECO:0000313" key="1">
    <source>
        <dbReference type="EMBL" id="CAG5015356.1"/>
    </source>
</evidence>
<dbReference type="EMBL" id="CAJQZP010001072">
    <property type="protein sequence ID" value="CAG5015356.1"/>
    <property type="molecule type" value="Genomic_DNA"/>
</dbReference>
<name>A0A8S3YFV1_PARAO</name>
<organism evidence="2 3">
    <name type="scientific">Parnassius apollo</name>
    <name type="common">Apollo butterfly</name>
    <name type="synonym">Papilio apollo</name>
    <dbReference type="NCBI Taxonomy" id="110799"/>
    <lineage>
        <taxon>Eukaryota</taxon>
        <taxon>Metazoa</taxon>
        <taxon>Ecdysozoa</taxon>
        <taxon>Arthropoda</taxon>
        <taxon>Hexapoda</taxon>
        <taxon>Insecta</taxon>
        <taxon>Pterygota</taxon>
        <taxon>Neoptera</taxon>
        <taxon>Endopterygota</taxon>
        <taxon>Lepidoptera</taxon>
        <taxon>Glossata</taxon>
        <taxon>Ditrysia</taxon>
        <taxon>Papilionoidea</taxon>
        <taxon>Papilionidae</taxon>
        <taxon>Parnassiinae</taxon>
        <taxon>Parnassini</taxon>
        <taxon>Parnassius</taxon>
        <taxon>Parnassius</taxon>
    </lineage>
</organism>
<keyword evidence="3" id="KW-1185">Reference proteome</keyword>